<dbReference type="Gene3D" id="1.20.1250.20">
    <property type="entry name" value="MFS general substrate transporter like domains"/>
    <property type="match status" value="1"/>
</dbReference>
<comment type="subcellular location">
    <subcellularLocation>
        <location evidence="1">Membrane</location>
        <topology evidence="1">Multi-pass membrane protein</topology>
    </subcellularLocation>
</comment>
<reference evidence="8" key="1">
    <citation type="journal article" date="2011" name="Nat. Commun.">
        <title>Effector diversification within compartments of the Leptosphaeria maculans genome affected by Repeat-Induced Point mutations.</title>
        <authorList>
            <person name="Rouxel T."/>
            <person name="Grandaubert J."/>
            <person name="Hane J.K."/>
            <person name="Hoede C."/>
            <person name="van de Wouw A.P."/>
            <person name="Couloux A."/>
            <person name="Dominguez V."/>
            <person name="Anthouard V."/>
            <person name="Bally P."/>
            <person name="Bourras S."/>
            <person name="Cozijnsen A.J."/>
            <person name="Ciuffetti L.M."/>
            <person name="Degrave A."/>
            <person name="Dilmaghani A."/>
            <person name="Duret L."/>
            <person name="Fudal I."/>
            <person name="Goodwin S.B."/>
            <person name="Gout L."/>
            <person name="Glaser N."/>
            <person name="Linglin J."/>
            <person name="Kema G.H.J."/>
            <person name="Lapalu N."/>
            <person name="Lawrence C.B."/>
            <person name="May K."/>
            <person name="Meyer M."/>
            <person name="Ollivier B."/>
            <person name="Poulain J."/>
            <person name="Schoch C.L."/>
            <person name="Simon A."/>
            <person name="Spatafora J.W."/>
            <person name="Stachowiak A."/>
            <person name="Turgeon B.G."/>
            <person name="Tyler B.M."/>
            <person name="Vincent D."/>
            <person name="Weissenbach J."/>
            <person name="Amselem J."/>
            <person name="Quesneville H."/>
            <person name="Oliver R.P."/>
            <person name="Wincker P."/>
            <person name="Balesdent M.-H."/>
            <person name="Howlett B.J."/>
        </authorList>
    </citation>
    <scope>NUCLEOTIDE SEQUENCE [LARGE SCALE GENOMIC DNA]</scope>
    <source>
        <strain evidence="8">JN3 / isolate v23.1.3 / race Av1-4-5-6-7-8</strain>
    </source>
</reference>
<organism evidence="8">
    <name type="scientific">Leptosphaeria maculans (strain JN3 / isolate v23.1.3 / race Av1-4-5-6-7-8)</name>
    <name type="common">Blackleg fungus</name>
    <name type="synonym">Phoma lingam</name>
    <dbReference type="NCBI Taxonomy" id="985895"/>
    <lineage>
        <taxon>Eukaryota</taxon>
        <taxon>Fungi</taxon>
        <taxon>Dikarya</taxon>
        <taxon>Ascomycota</taxon>
        <taxon>Pezizomycotina</taxon>
        <taxon>Dothideomycetes</taxon>
        <taxon>Pleosporomycetidae</taxon>
        <taxon>Pleosporales</taxon>
        <taxon>Pleosporineae</taxon>
        <taxon>Leptosphaeriaceae</taxon>
        <taxon>Plenodomus</taxon>
        <taxon>Plenodomus lingam/Leptosphaeria maculans species complex</taxon>
    </lineage>
</organism>
<proteinExistence type="predicted"/>
<evidence type="ECO:0000313" key="7">
    <source>
        <dbReference type="EMBL" id="CBX94728.1"/>
    </source>
</evidence>
<dbReference type="SUPFAM" id="SSF103473">
    <property type="entry name" value="MFS general substrate transporter"/>
    <property type="match status" value="1"/>
</dbReference>
<feature type="transmembrane region" description="Helical" evidence="5">
    <location>
        <begin position="36"/>
        <end position="53"/>
    </location>
</feature>
<evidence type="ECO:0000313" key="8">
    <source>
        <dbReference type="Proteomes" id="UP000002668"/>
    </source>
</evidence>
<sequence>MPHDADTAIKVATSAGAIFGQCIFGYLGDALGRKRMYGVELMIIILTTLAQSLCGESSTLSIVGVLIFYRVLMGIGVGGDCKF</sequence>
<evidence type="ECO:0000256" key="5">
    <source>
        <dbReference type="SAM" id="Phobius"/>
    </source>
</evidence>
<dbReference type="eggNOG" id="KOG0252">
    <property type="taxonomic scope" value="Eukaryota"/>
</dbReference>
<dbReference type="InterPro" id="IPR036259">
    <property type="entry name" value="MFS_trans_sf"/>
</dbReference>
<gene>
    <name evidence="7" type="ORF">LEMA_uP117310.1</name>
</gene>
<dbReference type="Proteomes" id="UP000002668">
    <property type="component" value="Genome"/>
</dbReference>
<dbReference type="VEuPathDB" id="FungiDB:LEMA_uP117310.1"/>
<dbReference type="GO" id="GO:0016020">
    <property type="term" value="C:membrane"/>
    <property type="evidence" value="ECO:0007669"/>
    <property type="project" value="UniProtKB-SubCell"/>
</dbReference>
<evidence type="ECO:0000256" key="4">
    <source>
        <dbReference type="ARBA" id="ARBA00023136"/>
    </source>
</evidence>
<dbReference type="PROSITE" id="PS50850">
    <property type="entry name" value="MFS"/>
    <property type="match status" value="1"/>
</dbReference>
<keyword evidence="4 5" id="KW-0472">Membrane</keyword>
<name>E4ZU18_LEPMJ</name>
<feature type="domain" description="Major facilitator superfamily (MFS) profile" evidence="6">
    <location>
        <begin position="1"/>
        <end position="83"/>
    </location>
</feature>
<dbReference type="OrthoDB" id="433512at2759"/>
<dbReference type="STRING" id="985895.E4ZU18"/>
<accession>E4ZU18</accession>
<feature type="transmembrane region" description="Helical" evidence="5">
    <location>
        <begin position="59"/>
        <end position="79"/>
    </location>
</feature>
<dbReference type="EMBL" id="FP929125">
    <property type="protein sequence ID" value="CBX94728.1"/>
    <property type="molecule type" value="Genomic_DNA"/>
</dbReference>
<keyword evidence="8" id="KW-1185">Reference proteome</keyword>
<dbReference type="GO" id="GO:0022857">
    <property type="term" value="F:transmembrane transporter activity"/>
    <property type="evidence" value="ECO:0007669"/>
    <property type="project" value="InterPro"/>
</dbReference>
<protein>
    <submittedName>
        <fullName evidence="7">Predicted protein</fullName>
    </submittedName>
</protein>
<dbReference type="Pfam" id="PF00083">
    <property type="entry name" value="Sugar_tr"/>
    <property type="match status" value="1"/>
</dbReference>
<evidence type="ECO:0000256" key="2">
    <source>
        <dbReference type="ARBA" id="ARBA00022692"/>
    </source>
</evidence>
<evidence type="ECO:0000256" key="1">
    <source>
        <dbReference type="ARBA" id="ARBA00004141"/>
    </source>
</evidence>
<evidence type="ECO:0000256" key="3">
    <source>
        <dbReference type="ARBA" id="ARBA00022989"/>
    </source>
</evidence>
<keyword evidence="3 5" id="KW-1133">Transmembrane helix</keyword>
<dbReference type="HOGENOM" id="CLU_2542982_0_0_1"/>
<evidence type="ECO:0000259" key="6">
    <source>
        <dbReference type="PROSITE" id="PS50850"/>
    </source>
</evidence>
<dbReference type="InterPro" id="IPR005828">
    <property type="entry name" value="MFS_sugar_transport-like"/>
</dbReference>
<dbReference type="AlphaFoldDB" id="E4ZU18"/>
<keyword evidence="2 5" id="KW-0812">Transmembrane</keyword>
<dbReference type="InParanoid" id="E4ZU18"/>
<dbReference type="InterPro" id="IPR020846">
    <property type="entry name" value="MFS_dom"/>
</dbReference>